<reference evidence="1 2" key="2">
    <citation type="journal article" date="2022" name="Mol. Ecol. Resour.">
        <title>The genomes of chicory, endive, great burdock and yacon provide insights into Asteraceae paleo-polyploidization history and plant inulin production.</title>
        <authorList>
            <person name="Fan W."/>
            <person name="Wang S."/>
            <person name="Wang H."/>
            <person name="Wang A."/>
            <person name="Jiang F."/>
            <person name="Liu H."/>
            <person name="Zhao H."/>
            <person name="Xu D."/>
            <person name="Zhang Y."/>
        </authorList>
    </citation>
    <scope>NUCLEOTIDE SEQUENCE [LARGE SCALE GENOMIC DNA]</scope>
    <source>
        <strain evidence="2">cv. Yunnan</strain>
        <tissue evidence="1">Leaves</tissue>
    </source>
</reference>
<protein>
    <submittedName>
        <fullName evidence="1">Uncharacterized protein</fullName>
    </submittedName>
</protein>
<evidence type="ECO:0000313" key="1">
    <source>
        <dbReference type="EMBL" id="KAI3745242.1"/>
    </source>
</evidence>
<organism evidence="1 2">
    <name type="scientific">Smallanthus sonchifolius</name>
    <dbReference type="NCBI Taxonomy" id="185202"/>
    <lineage>
        <taxon>Eukaryota</taxon>
        <taxon>Viridiplantae</taxon>
        <taxon>Streptophyta</taxon>
        <taxon>Embryophyta</taxon>
        <taxon>Tracheophyta</taxon>
        <taxon>Spermatophyta</taxon>
        <taxon>Magnoliopsida</taxon>
        <taxon>eudicotyledons</taxon>
        <taxon>Gunneridae</taxon>
        <taxon>Pentapetalae</taxon>
        <taxon>asterids</taxon>
        <taxon>campanulids</taxon>
        <taxon>Asterales</taxon>
        <taxon>Asteraceae</taxon>
        <taxon>Asteroideae</taxon>
        <taxon>Heliantheae alliance</taxon>
        <taxon>Millerieae</taxon>
        <taxon>Smallanthus</taxon>
    </lineage>
</organism>
<reference evidence="2" key="1">
    <citation type="journal article" date="2022" name="Mol. Ecol. Resour.">
        <title>The genomes of chicory, endive, great burdock and yacon provide insights into Asteraceae palaeo-polyploidization history and plant inulin production.</title>
        <authorList>
            <person name="Fan W."/>
            <person name="Wang S."/>
            <person name="Wang H."/>
            <person name="Wang A."/>
            <person name="Jiang F."/>
            <person name="Liu H."/>
            <person name="Zhao H."/>
            <person name="Xu D."/>
            <person name="Zhang Y."/>
        </authorList>
    </citation>
    <scope>NUCLEOTIDE SEQUENCE [LARGE SCALE GENOMIC DNA]</scope>
    <source>
        <strain evidence="2">cv. Yunnan</strain>
    </source>
</reference>
<comment type="caution">
    <text evidence="1">The sequence shown here is derived from an EMBL/GenBank/DDBJ whole genome shotgun (WGS) entry which is preliminary data.</text>
</comment>
<sequence length="648" mass="72458">MGVLTSPVLGPGPCPRDILCAKPLLCLNAVRTVSPLRFKDSVFSFRNQRHHHLPRKTCFCVGVNINKDFRVIKVVDDDGDDEHDGAGGGEEGESIETSLDWKGEFLGEIDQHPANKKKQKERSELLEETDSTDWCVRARKSALRSIQTRGLTSAMENLVTAKRKKKKKKKAVVNKQKPAKDLDLDLDSESDGEEVELNIENFLDDADELKARMSTIAGGMFMEKKEKNMEAFVEKLSRFSVNGAVDRRKEVGLNREIVEAQTADEVLEVASDMIMAVGKGLSPSPLSPLNLATAIHRIAKNMENVSMTRSHRLAFARRREMCMLVGMAMMVLPECSAQGVSNIAWALSKIGGELLYVSEMDRVAEVALTKVDQLNSQNVANIAGAFASMQHAAPELFSELSKQGSSMIQSFQAQELAQLLWAFASLFEPADLLFASLDDAYKDEPVLDFNRDQLGNISWSCAVLGQLDQAFFFHIWETLNRAIESGLLEQYREDIMFATQVQLVNQCLKLEYPHLSLSLKPDIEEKIIRAGRTSRFNQKITSSFQKEVGRLLVGTGLDWTREYVVDGYTLDAALVDLKVALEIDGPSHFSRNSGNPLGHTVLKCRYLEAAGWKLVSVSHQKWEELEGSHEQLDYLREILQGHTKPQEL</sequence>
<proteinExistence type="predicted"/>
<evidence type="ECO:0000313" key="2">
    <source>
        <dbReference type="Proteomes" id="UP001056120"/>
    </source>
</evidence>
<dbReference type="EMBL" id="CM042036">
    <property type="protein sequence ID" value="KAI3745242.1"/>
    <property type="molecule type" value="Genomic_DNA"/>
</dbReference>
<gene>
    <name evidence="1" type="ORF">L1987_58351</name>
</gene>
<accession>A0ACB9DG29</accession>
<keyword evidence="2" id="KW-1185">Reference proteome</keyword>
<dbReference type="Proteomes" id="UP001056120">
    <property type="component" value="Linkage Group LG19"/>
</dbReference>
<name>A0ACB9DG29_9ASTR</name>